<dbReference type="PANTHER" id="PTHR18640">
    <property type="entry name" value="SOLUTE CARRIER FAMILY 10 MEMBER 7"/>
    <property type="match status" value="1"/>
</dbReference>
<dbReference type="InterPro" id="IPR038770">
    <property type="entry name" value="Na+/solute_symporter_sf"/>
</dbReference>
<dbReference type="GO" id="GO:0009941">
    <property type="term" value="C:chloroplast envelope"/>
    <property type="evidence" value="ECO:0007669"/>
    <property type="project" value="TreeGrafter"/>
</dbReference>
<dbReference type="OrthoDB" id="188035at2759"/>
<dbReference type="Gene3D" id="1.20.1530.20">
    <property type="match status" value="1"/>
</dbReference>
<keyword evidence="1" id="KW-0472">Membrane</keyword>
<feature type="transmembrane region" description="Helical" evidence="1">
    <location>
        <begin position="48"/>
        <end position="66"/>
    </location>
</feature>
<feature type="transmembrane region" description="Helical" evidence="1">
    <location>
        <begin position="139"/>
        <end position="159"/>
    </location>
</feature>
<comment type="caution">
    <text evidence="2">The sequence shown here is derived from an EMBL/GenBank/DDBJ whole genome shotgun (WGS) entry which is preliminary data.</text>
</comment>
<dbReference type="InterPro" id="IPR016833">
    <property type="entry name" value="Put_Na-Bile_cotransptr"/>
</dbReference>
<feature type="transmembrane region" description="Helical" evidence="1">
    <location>
        <begin position="215"/>
        <end position="232"/>
    </location>
</feature>
<keyword evidence="3" id="KW-1185">Reference proteome</keyword>
<organism evidence="2 3">
    <name type="scientific">Chlamydomonas eustigma</name>
    <dbReference type="NCBI Taxonomy" id="1157962"/>
    <lineage>
        <taxon>Eukaryota</taxon>
        <taxon>Viridiplantae</taxon>
        <taxon>Chlorophyta</taxon>
        <taxon>core chlorophytes</taxon>
        <taxon>Chlorophyceae</taxon>
        <taxon>CS clade</taxon>
        <taxon>Chlamydomonadales</taxon>
        <taxon>Chlamydomonadaceae</taxon>
        <taxon>Chlamydomonas</taxon>
    </lineage>
</organism>
<feature type="transmembrane region" description="Helical" evidence="1">
    <location>
        <begin position="111"/>
        <end position="130"/>
    </location>
</feature>
<reference evidence="2 3" key="1">
    <citation type="submission" date="2017-08" db="EMBL/GenBank/DDBJ databases">
        <title>Acidophilic green algal genome provides insights into adaptation to an acidic environment.</title>
        <authorList>
            <person name="Hirooka S."/>
            <person name="Hirose Y."/>
            <person name="Kanesaki Y."/>
            <person name="Higuchi S."/>
            <person name="Fujiwara T."/>
            <person name="Onuma R."/>
            <person name="Era A."/>
            <person name="Ohbayashi R."/>
            <person name="Uzuka A."/>
            <person name="Nozaki H."/>
            <person name="Yoshikawa H."/>
            <person name="Miyagishima S.Y."/>
        </authorList>
    </citation>
    <scope>NUCLEOTIDE SEQUENCE [LARGE SCALE GENOMIC DNA]</scope>
    <source>
        <strain evidence="2 3">NIES-2499</strain>
    </source>
</reference>
<gene>
    <name evidence="2" type="ORF">CEUSTIGMA_g11286.t1</name>
</gene>
<name>A0A250XL82_9CHLO</name>
<keyword evidence="1" id="KW-0812">Transmembrane</keyword>
<feature type="transmembrane region" description="Helical" evidence="1">
    <location>
        <begin position="308"/>
        <end position="335"/>
    </location>
</feature>
<feature type="transmembrane region" description="Helical" evidence="1">
    <location>
        <begin position="12"/>
        <end position="33"/>
    </location>
</feature>
<proteinExistence type="predicted"/>
<feature type="transmembrane region" description="Helical" evidence="1">
    <location>
        <begin position="280"/>
        <end position="302"/>
    </location>
</feature>
<accession>A0A250XL82</accession>
<feature type="transmembrane region" description="Helical" evidence="1">
    <location>
        <begin position="171"/>
        <end position="194"/>
    </location>
</feature>
<dbReference type="AlphaFoldDB" id="A0A250XL82"/>
<keyword evidence="1" id="KW-1133">Transmembrane helix</keyword>
<dbReference type="Proteomes" id="UP000232323">
    <property type="component" value="Unassembled WGS sequence"/>
</dbReference>
<sequence length="365" mass="39977">MGSLWKRTMTAVVQHYLPISFAVALTIALAWPYPGQQVVNVTVLDRVHIVQDLCVGCVFFISGIVLDTQELRRVSGSLSAFVFGLASILFLTPCLGFALRYLPLQPKELCIGLVIFCLVPTTLGVGQALVRTCQGNESVALLLIITSNMLGVLTMPIWVKFMFVGYDTEGLSLNVDIADLLIHLSLTILAPSVVGKGLQEGFSRIKAFAKRFRTHLSLLSTSLLALVIWQTLSGARNTIFQSQYGYILAVIAIASAVHIFYLIANYYALRLFFKVDMYEAVALFLLSSQKSAPVAVTLISYITSDPKVQGLMAVPCITGQLAQIFIGTLISPIIAKRVIAWKESQGVVIIEQETSRLDYGSHRTP</sequence>
<feature type="transmembrane region" description="Helical" evidence="1">
    <location>
        <begin position="244"/>
        <end position="268"/>
    </location>
</feature>
<evidence type="ECO:0000313" key="3">
    <source>
        <dbReference type="Proteomes" id="UP000232323"/>
    </source>
</evidence>
<evidence type="ECO:0000313" key="2">
    <source>
        <dbReference type="EMBL" id="GAX83861.1"/>
    </source>
</evidence>
<feature type="transmembrane region" description="Helical" evidence="1">
    <location>
        <begin position="78"/>
        <end position="99"/>
    </location>
</feature>
<protein>
    <submittedName>
        <fullName evidence="2">Uncharacterized protein</fullName>
    </submittedName>
</protein>
<dbReference type="PANTHER" id="PTHR18640:SF14">
    <property type="entry name" value="SODIUM BILE ACID SYMPORTER FAMILY"/>
    <property type="match status" value="1"/>
</dbReference>
<evidence type="ECO:0000256" key="1">
    <source>
        <dbReference type="SAM" id="Phobius"/>
    </source>
</evidence>
<dbReference type="EMBL" id="BEGY01000109">
    <property type="protein sequence ID" value="GAX83861.1"/>
    <property type="molecule type" value="Genomic_DNA"/>
</dbReference>
<dbReference type="Pfam" id="PF13593">
    <property type="entry name" value="SBF_like"/>
    <property type="match status" value="1"/>
</dbReference>